<dbReference type="PROSITE" id="PS51704">
    <property type="entry name" value="GP_PDE"/>
    <property type="match status" value="1"/>
</dbReference>
<proteinExistence type="predicted"/>
<feature type="domain" description="GP-PDE" evidence="1">
    <location>
        <begin position="2"/>
        <end position="239"/>
    </location>
</feature>
<dbReference type="RefSeq" id="WP_086952297.1">
    <property type="nucleotide sequence ID" value="NZ_FWFD01000015.1"/>
</dbReference>
<accession>A0A1X6WQS4</accession>
<dbReference type="InterPro" id="IPR017946">
    <property type="entry name" value="PLC-like_Pdiesterase_TIM-brl"/>
</dbReference>
<keyword evidence="3" id="KW-1185">Reference proteome</keyword>
<reference evidence="3" key="1">
    <citation type="submission" date="2017-02" db="EMBL/GenBank/DDBJ databases">
        <authorList>
            <person name="Dridi B."/>
        </authorList>
    </citation>
    <scope>NUCLEOTIDE SEQUENCE [LARGE SCALE GENOMIC DNA]</scope>
    <source>
        <strain evidence="3">bH819</strain>
    </source>
</reference>
<sequence length="242" mass="27741">MTLVFAHRGSKGTHPENTLAAFKEAIRVNVDGIELDIQLTKDQELVVIHDGDVNRTTNKKGLVQDYTLSEIKELDAGSWFDVQFKDEKIPTFAEVLELLVTTKYTGFLNVEIKTDEYDYEGIEKKIYQCLQSYELSCDIIISSFNMETMGRVIDMDSKYPKAMIMDKSENKINFAKTINEIEAIHPSIKWVKENKKIIPDLDLKIRPWTANSKDDMALCFDLGLAGFHTDFPEKAMSEKNKR</sequence>
<evidence type="ECO:0000313" key="2">
    <source>
        <dbReference type="EMBL" id="SLM86683.1"/>
    </source>
</evidence>
<dbReference type="PANTHER" id="PTHR46211">
    <property type="entry name" value="GLYCEROPHOSPHORYL DIESTER PHOSPHODIESTERASE"/>
    <property type="match status" value="1"/>
</dbReference>
<dbReference type="EC" id="3.1.4.46" evidence="2"/>
<dbReference type="AlphaFoldDB" id="A0A1X6WQS4"/>
<evidence type="ECO:0000259" key="1">
    <source>
        <dbReference type="PROSITE" id="PS51704"/>
    </source>
</evidence>
<dbReference type="EMBL" id="FWFD01000015">
    <property type="protein sequence ID" value="SLM86683.1"/>
    <property type="molecule type" value="Genomic_DNA"/>
</dbReference>
<dbReference type="Gene3D" id="3.20.20.190">
    <property type="entry name" value="Phosphatidylinositol (PI) phosphodiesterase"/>
    <property type="match status" value="1"/>
</dbReference>
<dbReference type="Proteomes" id="UP000195918">
    <property type="component" value="Unassembled WGS sequence"/>
</dbReference>
<dbReference type="SUPFAM" id="SSF51695">
    <property type="entry name" value="PLC-like phosphodiesterases"/>
    <property type="match status" value="1"/>
</dbReference>
<dbReference type="InterPro" id="IPR030395">
    <property type="entry name" value="GP_PDE_dom"/>
</dbReference>
<dbReference type="OrthoDB" id="384721at2"/>
<dbReference type="CDD" id="cd08563">
    <property type="entry name" value="GDPD_TtGDE_like"/>
    <property type="match status" value="1"/>
</dbReference>
<evidence type="ECO:0000313" key="3">
    <source>
        <dbReference type="Proteomes" id="UP000195918"/>
    </source>
</evidence>
<dbReference type="GO" id="GO:0008889">
    <property type="term" value="F:glycerophosphodiester phosphodiesterase activity"/>
    <property type="evidence" value="ECO:0007669"/>
    <property type="project" value="UniProtKB-EC"/>
</dbReference>
<organism evidence="2 3">
    <name type="scientific">Vagococcus fluvialis bH819</name>
    <dbReference type="NCBI Taxonomy" id="1255619"/>
    <lineage>
        <taxon>Bacteria</taxon>
        <taxon>Bacillati</taxon>
        <taxon>Bacillota</taxon>
        <taxon>Bacilli</taxon>
        <taxon>Lactobacillales</taxon>
        <taxon>Enterococcaceae</taxon>
        <taxon>Vagococcus</taxon>
    </lineage>
</organism>
<keyword evidence="2" id="KW-0378">Hydrolase</keyword>
<dbReference type="GO" id="GO:0006629">
    <property type="term" value="P:lipid metabolic process"/>
    <property type="evidence" value="ECO:0007669"/>
    <property type="project" value="InterPro"/>
</dbReference>
<protein>
    <submittedName>
        <fullName evidence="2">Glycerophosphoryl diester phosphodiesterase</fullName>
        <ecNumber evidence="2">3.1.4.46</ecNumber>
    </submittedName>
</protein>
<dbReference type="PANTHER" id="PTHR46211:SF1">
    <property type="entry name" value="GLYCEROPHOSPHODIESTER PHOSPHODIESTERASE, CYTOPLASMIC"/>
    <property type="match status" value="1"/>
</dbReference>
<dbReference type="Pfam" id="PF03009">
    <property type="entry name" value="GDPD"/>
    <property type="match status" value="1"/>
</dbReference>
<name>A0A1X6WQS4_9ENTE</name>
<gene>
    <name evidence="2" type="ORF">FM121_11350</name>
</gene>